<evidence type="ECO:0000313" key="1">
    <source>
        <dbReference type="EMBL" id="QSO46190.1"/>
    </source>
</evidence>
<organism evidence="1 2">
    <name type="scientific">Alicyclobacillus mengziensis</name>
    <dbReference type="NCBI Taxonomy" id="2931921"/>
    <lineage>
        <taxon>Bacteria</taxon>
        <taxon>Bacillati</taxon>
        <taxon>Bacillota</taxon>
        <taxon>Bacilli</taxon>
        <taxon>Bacillales</taxon>
        <taxon>Alicyclobacillaceae</taxon>
        <taxon>Alicyclobacillus</taxon>
    </lineage>
</organism>
<dbReference type="InterPro" id="IPR005500">
    <property type="entry name" value="DUF309"/>
</dbReference>
<dbReference type="RefSeq" id="WP_206655560.1">
    <property type="nucleotide sequence ID" value="NZ_CP071182.1"/>
</dbReference>
<dbReference type="SUPFAM" id="SSF140663">
    <property type="entry name" value="TTHA0068-like"/>
    <property type="match status" value="1"/>
</dbReference>
<dbReference type="Gene3D" id="1.10.3450.10">
    <property type="entry name" value="TTHA0068-like"/>
    <property type="match status" value="1"/>
</dbReference>
<dbReference type="KEGG" id="afx:JZ786_16970"/>
<proteinExistence type="predicted"/>
<dbReference type="EMBL" id="CP071182">
    <property type="protein sequence ID" value="QSO46190.1"/>
    <property type="molecule type" value="Genomic_DNA"/>
</dbReference>
<dbReference type="Proteomes" id="UP000663505">
    <property type="component" value="Chromosome"/>
</dbReference>
<protein>
    <submittedName>
        <fullName evidence="1">DUF309 domain-containing protein</fullName>
    </submittedName>
</protein>
<dbReference type="Pfam" id="PF03745">
    <property type="entry name" value="DUF309"/>
    <property type="match status" value="1"/>
</dbReference>
<reference evidence="1 2" key="1">
    <citation type="submission" date="2021-02" db="EMBL/GenBank/DDBJ databases">
        <title>Alicyclobacillus curvatus sp. nov. and Alicyclobacillus mengziensis sp. nov., two acidophilic bacteria isolated from acid mine drainage.</title>
        <authorList>
            <person name="Huang Y."/>
        </authorList>
    </citation>
    <scope>NUCLEOTIDE SEQUENCE [LARGE SCALE GENOMIC DNA]</scope>
    <source>
        <strain evidence="1 2">S30H14</strain>
    </source>
</reference>
<name>A0A9X7Z6F4_9BACL</name>
<evidence type="ECO:0000313" key="2">
    <source>
        <dbReference type="Proteomes" id="UP000663505"/>
    </source>
</evidence>
<gene>
    <name evidence="1" type="ORF">JZ786_16970</name>
</gene>
<accession>A0A9X7Z6F4</accession>
<keyword evidence="2" id="KW-1185">Reference proteome</keyword>
<sequence length="141" mass="16558">MEERLVSYIYCFNELEDYFLCHEYGESLWLDSGRPVMLKGLIQAAVCLYHLHGGNARGGWRMWSRARTYLSDTKNYQGIDIEQLITDIDEVWQHVPEQWRHETVSIAQVKSLQLPSVKIRYLDPQLETVVQSWTLPPLETD</sequence>
<dbReference type="InterPro" id="IPR023203">
    <property type="entry name" value="TTHA0068_sf"/>
</dbReference>
<dbReference type="AlphaFoldDB" id="A0A9X7Z6F4"/>